<dbReference type="PROSITE" id="PS51831">
    <property type="entry name" value="HD"/>
    <property type="match status" value="1"/>
</dbReference>
<evidence type="ECO:0000256" key="4">
    <source>
        <dbReference type="ARBA" id="ARBA00022801"/>
    </source>
</evidence>
<dbReference type="HOGENOM" id="CLU_012833_2_0_11"/>
<evidence type="ECO:0000256" key="6">
    <source>
        <dbReference type="ARBA" id="ARBA00023268"/>
    </source>
</evidence>
<dbReference type="SMART" id="SM00471">
    <property type="entry name" value="HDc"/>
    <property type="match status" value="1"/>
</dbReference>
<dbReference type="InterPro" id="IPR006674">
    <property type="entry name" value="HD_domain"/>
</dbReference>
<dbReference type="Gene3D" id="3.30.70.260">
    <property type="match status" value="1"/>
</dbReference>
<dbReference type="SUPFAM" id="SSF81301">
    <property type="entry name" value="Nucleotidyltransferase"/>
    <property type="match status" value="1"/>
</dbReference>
<dbReference type="STRING" id="585531.HMPREF0063_12347"/>
<keyword evidence="5 7" id="KW-0460">Magnesium</keyword>
<dbReference type="CDD" id="cd04899">
    <property type="entry name" value="ACT_ACR-UUR-like_2"/>
    <property type="match status" value="1"/>
</dbReference>
<comment type="caution">
    <text evidence="7">Lacks conserved residue(s) required for the propagation of feature annotation.</text>
</comment>
<reference evidence="10" key="1">
    <citation type="submission" date="2010-08" db="EMBL/GenBank/DDBJ databases">
        <authorList>
            <person name="Muzny D."/>
            <person name="Qin X."/>
            <person name="Buhay C."/>
            <person name="Dugan-Rocha S."/>
            <person name="Ding Y."/>
            <person name="Chen G."/>
            <person name="Hawes A."/>
            <person name="Holder M."/>
            <person name="Jhangiani S."/>
            <person name="Johnson A."/>
            <person name="Khan Z."/>
            <person name="Li Z."/>
            <person name="Liu W."/>
            <person name="Liu X."/>
            <person name="Perez L."/>
            <person name="Shen H."/>
            <person name="Wang Q."/>
            <person name="Watt J."/>
            <person name="Xi L."/>
            <person name="Xin Y."/>
            <person name="Zhou J."/>
            <person name="Deng J."/>
            <person name="Jiang H."/>
            <person name="Liu Y."/>
            <person name="Qu J."/>
            <person name="Song X.-Z."/>
            <person name="Zhang L."/>
            <person name="Villasana D."/>
            <person name="Johnson A."/>
            <person name="Liu J."/>
            <person name="Liyanage D."/>
            <person name="Lorensuhewa L."/>
            <person name="Robinson T."/>
            <person name="Song A."/>
            <person name="Song B.-B."/>
            <person name="Dinh H."/>
            <person name="Thornton R."/>
            <person name="Coyle M."/>
            <person name="Francisco L."/>
            <person name="Jackson L."/>
            <person name="Javaid M."/>
            <person name="Korchina V."/>
            <person name="Kovar C."/>
            <person name="Mata R."/>
            <person name="Mathew T."/>
            <person name="Ngo R."/>
            <person name="Nguyen L."/>
            <person name="Nguyen N."/>
            <person name="Okwuonu G."/>
            <person name="Ongeri F."/>
            <person name="Pham C."/>
            <person name="Simmons D."/>
            <person name="Wilczek-Boney K."/>
            <person name="Hale W."/>
            <person name="Jakkamsetti A."/>
            <person name="Pham P."/>
            <person name="Ruth R."/>
            <person name="San Lucas F."/>
            <person name="Warren J."/>
            <person name="Zhang J."/>
            <person name="Zhao Z."/>
            <person name="Zhou C."/>
            <person name="Zhu D."/>
            <person name="Lee S."/>
            <person name="Bess C."/>
            <person name="Blankenburg K."/>
            <person name="Forbes L."/>
            <person name="Fu Q."/>
            <person name="Gubbala S."/>
            <person name="Hirani K."/>
            <person name="Jayaseelan J.C."/>
            <person name="Lara F."/>
            <person name="Munidasa M."/>
            <person name="Palculict T."/>
            <person name="Patil S."/>
            <person name="Pu L.-L."/>
            <person name="Saada N."/>
            <person name="Tang L."/>
            <person name="Weissenberger G."/>
            <person name="Zhu Y."/>
            <person name="Hemphill L."/>
            <person name="Shang Y."/>
            <person name="Youmans B."/>
            <person name="Ayvaz T."/>
            <person name="Ross M."/>
            <person name="Santibanez J."/>
            <person name="Aqrawi P."/>
            <person name="Gross S."/>
            <person name="Joshi V."/>
            <person name="Fowler G."/>
            <person name="Nazareth L."/>
            <person name="Reid J."/>
            <person name="Worley K."/>
            <person name="Petrosino J."/>
            <person name="Highlander S."/>
            <person name="Gibbs R."/>
        </authorList>
    </citation>
    <scope>NUCLEOTIDE SEQUENCE [LARGE SCALE GENOMIC DNA]</scope>
    <source>
        <strain evidence="10">DSM 15272</strain>
    </source>
</reference>
<evidence type="ECO:0000256" key="5">
    <source>
        <dbReference type="ARBA" id="ARBA00022842"/>
    </source>
</evidence>
<keyword evidence="6 7" id="KW-0511">Multifunctional enzyme</keyword>
<evidence type="ECO:0000259" key="8">
    <source>
        <dbReference type="PROSITE" id="PS51671"/>
    </source>
</evidence>
<dbReference type="EC" id="3.1.4.-" evidence="7"/>
<dbReference type="InterPro" id="IPR010043">
    <property type="entry name" value="UTase/UR"/>
</dbReference>
<dbReference type="Proteomes" id="UP000003111">
    <property type="component" value="Unassembled WGS sequence"/>
</dbReference>
<dbReference type="CDD" id="cd05401">
    <property type="entry name" value="NT_GlnE_GlnD_like"/>
    <property type="match status" value="1"/>
</dbReference>
<proteinExistence type="inferred from homology"/>
<dbReference type="Pfam" id="PF01966">
    <property type="entry name" value="HD"/>
    <property type="match status" value="1"/>
</dbReference>
<keyword evidence="1 7" id="KW-0808">Transferase</keyword>
<keyword evidence="11" id="KW-1185">Reference proteome</keyword>
<dbReference type="InterPro" id="IPR003607">
    <property type="entry name" value="HD/PDEase_dom"/>
</dbReference>
<dbReference type="SUPFAM" id="SSF109604">
    <property type="entry name" value="HD-domain/PDEase-like"/>
    <property type="match status" value="1"/>
</dbReference>
<dbReference type="EC" id="2.7.7.59" evidence="7"/>
<feature type="domain" description="ACT" evidence="8">
    <location>
        <begin position="573"/>
        <end position="650"/>
    </location>
</feature>
<comment type="cofactor">
    <cofactor evidence="7">
        <name>Mg(2+)</name>
        <dbReference type="ChEBI" id="CHEBI:18420"/>
    </cofactor>
</comment>
<protein>
    <recommendedName>
        <fullName evidence="7">Bifunctional uridylyltransferase/uridylyl-removing enzyme</fullName>
        <shortName evidence="7">UTase/UR</shortName>
    </recommendedName>
    <alternativeName>
        <fullName evidence="7">Bifunctional [protein-PII] modification enzyme</fullName>
    </alternativeName>
    <alternativeName>
        <fullName evidence="7">Bifunctional nitrogen sensor protein</fullName>
    </alternativeName>
    <domain>
        <recommendedName>
            <fullName evidence="7">[Protein-PII] uridylyltransferase</fullName>
            <shortName evidence="7">PII uridylyltransferase</shortName>
            <shortName evidence="7">UTase</shortName>
            <ecNumber evidence="7">2.7.7.59</ecNumber>
        </recommendedName>
    </domain>
    <domain>
        <recommendedName>
            <fullName evidence="7">[Protein-PII]-UMP uridylyl-removing enzyme</fullName>
            <shortName evidence="7">UR</shortName>
            <ecNumber evidence="7">3.1.4.-</ecNumber>
        </recommendedName>
    </domain>
</protein>
<evidence type="ECO:0000313" key="11">
    <source>
        <dbReference type="Proteomes" id="UP000003111"/>
    </source>
</evidence>
<feature type="region of interest" description="Uridylyltransferase" evidence="7">
    <location>
        <begin position="1"/>
        <end position="273"/>
    </location>
</feature>
<dbReference type="InterPro" id="IPR043519">
    <property type="entry name" value="NT_sf"/>
</dbReference>
<dbReference type="GO" id="GO:0008773">
    <property type="term" value="F:[protein-PII] uridylyltransferase activity"/>
    <property type="evidence" value="ECO:0007669"/>
    <property type="project" value="UniProtKB-UniRule"/>
</dbReference>
<accession>E2SD35</accession>
<evidence type="ECO:0000256" key="7">
    <source>
        <dbReference type="HAMAP-Rule" id="MF_00277"/>
    </source>
</evidence>
<dbReference type="Gene3D" id="3.30.460.10">
    <property type="entry name" value="Beta Polymerase, domain 2"/>
    <property type="match status" value="1"/>
</dbReference>
<dbReference type="NCBIfam" id="NF002895">
    <property type="entry name" value="PRK03381.1"/>
    <property type="match status" value="1"/>
</dbReference>
<dbReference type="AlphaFoldDB" id="E2SD35"/>
<dbReference type="RefSeq" id="WP_007077439.1">
    <property type="nucleotide sequence ID" value="NZ_CM001024.1"/>
</dbReference>
<dbReference type="Gene3D" id="1.10.3210.10">
    <property type="entry name" value="Hypothetical protein af1432"/>
    <property type="match status" value="1"/>
</dbReference>
<dbReference type="GO" id="GO:0006808">
    <property type="term" value="P:regulation of nitrogen utilization"/>
    <property type="evidence" value="ECO:0007669"/>
    <property type="project" value="UniProtKB-UniRule"/>
</dbReference>
<gene>
    <name evidence="7" type="primary">glnD</name>
    <name evidence="10" type="ORF">HMPREF0063_12347</name>
</gene>
<feature type="domain" description="HD" evidence="9">
    <location>
        <begin position="388"/>
        <end position="495"/>
    </location>
</feature>
<evidence type="ECO:0000256" key="3">
    <source>
        <dbReference type="ARBA" id="ARBA00022737"/>
    </source>
</evidence>
<keyword evidence="4 7" id="KW-0378">Hydrolase</keyword>
<comment type="activity regulation">
    <text evidence="7">Uridylyltransferase (UTase) activity is inhibited by glutamine, while glutamine activates uridylyl-removing (UR) activity.</text>
</comment>
<keyword evidence="3" id="KW-0677">Repeat</keyword>
<comment type="caution">
    <text evidence="10">The sequence shown here is derived from an EMBL/GenBank/DDBJ whole genome shotgun (WGS) entry which is preliminary data.</text>
</comment>
<comment type="catalytic activity">
    <reaction evidence="7">
        <text>[protein-PII]-L-tyrosine + UTP = [protein-PII]-uridylyl-L-tyrosine + diphosphate</text>
        <dbReference type="Rhea" id="RHEA:13673"/>
        <dbReference type="Rhea" id="RHEA-COMP:12147"/>
        <dbReference type="Rhea" id="RHEA-COMP:12148"/>
        <dbReference type="ChEBI" id="CHEBI:33019"/>
        <dbReference type="ChEBI" id="CHEBI:46398"/>
        <dbReference type="ChEBI" id="CHEBI:46858"/>
        <dbReference type="ChEBI" id="CHEBI:90602"/>
        <dbReference type="EC" id="2.7.7.59"/>
    </reaction>
</comment>
<dbReference type="eggNOG" id="COG2844">
    <property type="taxonomic scope" value="Bacteria"/>
</dbReference>
<organism evidence="10 11">
    <name type="scientific">Aeromicrobium marinum DSM 15272</name>
    <dbReference type="NCBI Taxonomy" id="585531"/>
    <lineage>
        <taxon>Bacteria</taxon>
        <taxon>Bacillati</taxon>
        <taxon>Actinomycetota</taxon>
        <taxon>Actinomycetes</taxon>
        <taxon>Propionibacteriales</taxon>
        <taxon>Nocardioidaceae</taxon>
        <taxon>Aeromicrobium</taxon>
    </lineage>
</organism>
<comment type="catalytic activity">
    <reaction evidence="7">
        <text>[protein-PII]-uridylyl-L-tyrosine + H2O = [protein-PII]-L-tyrosine + UMP + H(+)</text>
        <dbReference type="Rhea" id="RHEA:48600"/>
        <dbReference type="Rhea" id="RHEA-COMP:12147"/>
        <dbReference type="Rhea" id="RHEA-COMP:12148"/>
        <dbReference type="ChEBI" id="CHEBI:15377"/>
        <dbReference type="ChEBI" id="CHEBI:15378"/>
        <dbReference type="ChEBI" id="CHEBI:46858"/>
        <dbReference type="ChEBI" id="CHEBI:57865"/>
        <dbReference type="ChEBI" id="CHEBI:90602"/>
    </reaction>
</comment>
<comment type="similarity">
    <text evidence="7">Belongs to the GlnD family.</text>
</comment>
<comment type="domain">
    <text evidence="7">Has four distinct domains: an N-terminal nucleotidyltransferase (NT) domain responsible for UTase activity, a central HD domain that encodes UR activity, and two C-terminal ACT domains that seem to have a role in glutamine sensing.</text>
</comment>
<dbReference type="PANTHER" id="PTHR47320:SF1">
    <property type="entry name" value="BIFUNCTIONAL URIDYLYLTRANSFERASE_URIDYLYL-REMOVING ENZYME"/>
    <property type="match status" value="1"/>
</dbReference>
<evidence type="ECO:0000256" key="1">
    <source>
        <dbReference type="ARBA" id="ARBA00022679"/>
    </source>
</evidence>
<dbReference type="CDD" id="cd04873">
    <property type="entry name" value="ACT_UUR-ACR-like"/>
    <property type="match status" value="1"/>
</dbReference>
<keyword evidence="2 7" id="KW-0548">Nucleotidyltransferase</keyword>
<dbReference type="PROSITE" id="PS51671">
    <property type="entry name" value="ACT"/>
    <property type="match status" value="2"/>
</dbReference>
<dbReference type="InterPro" id="IPR002912">
    <property type="entry name" value="ACT_dom"/>
</dbReference>
<dbReference type="GO" id="GO:0008081">
    <property type="term" value="F:phosphoric diester hydrolase activity"/>
    <property type="evidence" value="ECO:0007669"/>
    <property type="project" value="UniProtKB-UniRule"/>
</dbReference>
<dbReference type="EMBL" id="ACLF03000006">
    <property type="protein sequence ID" value="EFQ83138.1"/>
    <property type="molecule type" value="Genomic_DNA"/>
</dbReference>
<evidence type="ECO:0000313" key="10">
    <source>
        <dbReference type="EMBL" id="EFQ83138.1"/>
    </source>
</evidence>
<dbReference type="SUPFAM" id="SSF55021">
    <property type="entry name" value="ACT-like"/>
    <property type="match status" value="2"/>
</dbReference>
<evidence type="ECO:0000259" key="9">
    <source>
        <dbReference type="PROSITE" id="PS51831"/>
    </source>
</evidence>
<sequence length="738" mass="79409">MDRRLRDLFAAAVPATGDPRAGNGVALVAVGGYGRSELSPHSDVDVALVHDPAVPEAEVARIAAEIWYPLWDDRVALDHSVRDTGGMRQAARDDHRVALGMLDARTVAGDAGMVMALRSEVLADYRRDARERVEQIRDDREHRIARSGWVPHAAIPDLKNSAGGLRDAVIMRGLVATWLVDVPHGELESLRRDLLDVRDVLQEVTGRHSDLLDPAFVPEIAGLMGLAPADLDLRVRSTGRRIAHLCALTWRRLDDVVKPRSTRIGASGPVVAPMAPGVGLLDEEVIVTADADPGRDPEVALRAAVVAARTGRPLGSGSAVRLAATLGDLPEPWPASARRAVVDLLTSGPGLVPVWDELDIAGVVDRWLPEWSGIRLRGSSSPVHRHTVDRHSIGTCVAAAARMRGVERPDLLAVGALLHDIGKGREGDHSAVGRPMAVEIARRWGFDEADAAVIGRLVRWHLLLPTVATRRDIEDPTTVANLADVVEDAEFLTLLAALTAADATATSDTAWSRWRRGLVEGLVVKTADHLAGRPAVDPDDYGGWPAEVPYPDTSTWVERGFALTAAPHQGGSLITVVTRDEPGLMARIAGALAVAGLDLLSVRSATHDGAAASLWEVTRAEVDVVRLRERVRTVLDGELDLVTRFDRPAPDGEDPRVRLLVRARATATMIDVRATDRRGLIWQVCRTIAGLGHSIRSAHISTYGSEARDVFYVVDETGHELGPGPAEDLRAAIEVALA</sequence>
<dbReference type="InterPro" id="IPR045865">
    <property type="entry name" value="ACT-like_dom_sf"/>
</dbReference>
<feature type="domain" description="ACT" evidence="8">
    <location>
        <begin position="669"/>
        <end position="738"/>
    </location>
</feature>
<dbReference type="HAMAP" id="MF_00277">
    <property type="entry name" value="PII_uridylyl_transf"/>
    <property type="match status" value="1"/>
</dbReference>
<evidence type="ECO:0000256" key="2">
    <source>
        <dbReference type="ARBA" id="ARBA00022695"/>
    </source>
</evidence>
<comment type="function">
    <text evidence="7">Modifies, by uridylylation and deuridylylation, the PII regulatory proteins (GlnB and homologs), in response to the nitrogen status of the cell that GlnD senses through the glutamine level. Under low glutamine levels, catalyzes the conversion of the PII proteins and UTP to PII-UMP and PPi, while under higher glutamine levels, GlnD hydrolyzes PII-UMP to PII and UMP (deuridylylation). Thus, controls uridylylation state and activity of the PII proteins, and plays an important role in the regulation of nitrogen metabolism.</text>
</comment>
<dbReference type="PANTHER" id="PTHR47320">
    <property type="entry name" value="BIFUNCTIONAL URIDYLYLTRANSFERASE/URIDYLYL-REMOVING ENZYME"/>
    <property type="match status" value="1"/>
</dbReference>
<name>E2SD35_9ACTN</name>
<dbReference type="CDD" id="cd00077">
    <property type="entry name" value="HDc"/>
    <property type="match status" value="1"/>
</dbReference>